<accession>A0A1D6MHI2</accession>
<dbReference type="EMBL" id="CM007649">
    <property type="protein sequence ID" value="ONM28899.1"/>
    <property type="molecule type" value="Genomic_DNA"/>
</dbReference>
<reference evidence="2" key="1">
    <citation type="submission" date="2015-12" db="EMBL/GenBank/DDBJ databases">
        <title>Update maize B73 reference genome by single molecule sequencing technologies.</title>
        <authorList>
            <consortium name="Maize Genome Sequencing Project"/>
            <person name="Ware D."/>
        </authorList>
    </citation>
    <scope>NUCLEOTIDE SEQUENCE [LARGE SCALE GENOMIC DNA]</scope>
    <source>
        <tissue evidence="2">Seedling</tissue>
    </source>
</reference>
<dbReference type="AlphaFoldDB" id="A0A1D6MHI2"/>
<organism evidence="2">
    <name type="scientific">Zea mays</name>
    <name type="common">Maize</name>
    <dbReference type="NCBI Taxonomy" id="4577"/>
    <lineage>
        <taxon>Eukaryota</taxon>
        <taxon>Viridiplantae</taxon>
        <taxon>Streptophyta</taxon>
        <taxon>Embryophyta</taxon>
        <taxon>Tracheophyta</taxon>
        <taxon>Spermatophyta</taxon>
        <taxon>Magnoliopsida</taxon>
        <taxon>Liliopsida</taxon>
        <taxon>Poales</taxon>
        <taxon>Poaceae</taxon>
        <taxon>PACMAD clade</taxon>
        <taxon>Panicoideae</taxon>
        <taxon>Andropogonodae</taxon>
        <taxon>Andropogoneae</taxon>
        <taxon>Tripsacinae</taxon>
        <taxon>Zea</taxon>
    </lineage>
</organism>
<keyword evidence="2" id="KW-0648">Protein biosynthesis</keyword>
<evidence type="ECO:0000256" key="1">
    <source>
        <dbReference type="SAM" id="MobiDB-lite"/>
    </source>
</evidence>
<name>A0A1D6MHI2_MAIZE</name>
<proteinExistence type="predicted"/>
<feature type="region of interest" description="Disordered" evidence="1">
    <location>
        <begin position="1"/>
        <end position="81"/>
    </location>
</feature>
<protein>
    <submittedName>
        <fullName evidence="2">Translation initiation factor SUI1 family protein</fullName>
    </submittedName>
</protein>
<feature type="compositionally biased region" description="Low complexity" evidence="1">
    <location>
        <begin position="32"/>
        <end position="45"/>
    </location>
</feature>
<dbReference type="GO" id="GO:0003743">
    <property type="term" value="F:translation initiation factor activity"/>
    <property type="evidence" value="ECO:0007669"/>
    <property type="project" value="UniProtKB-KW"/>
</dbReference>
<keyword evidence="2" id="KW-0396">Initiation factor</keyword>
<feature type="compositionally biased region" description="Basic and acidic residues" evidence="1">
    <location>
        <begin position="15"/>
        <end position="24"/>
    </location>
</feature>
<evidence type="ECO:0000313" key="2">
    <source>
        <dbReference type="EMBL" id="ONM28899.1"/>
    </source>
</evidence>
<gene>
    <name evidence="2" type="ORF">ZEAMMB73_Zm00001d039460</name>
</gene>
<sequence length="81" mass="8281">MCLVGLSGRAGGAGGDRDVDKVGERLQGVGISDGSSSAAGDASASKPEEVKRLPGGKLKKKVGPLTSTPKDSPHYSWIESW</sequence>